<evidence type="ECO:0000259" key="3">
    <source>
        <dbReference type="PROSITE" id="PS50166"/>
    </source>
</evidence>
<dbReference type="InterPro" id="IPR002885">
    <property type="entry name" value="PPR_rpt"/>
</dbReference>
<protein>
    <recommendedName>
        <fullName evidence="3">Importin N-terminal domain-containing protein</fullName>
    </recommendedName>
</protein>
<dbReference type="GO" id="GO:0003723">
    <property type="term" value="F:RNA binding"/>
    <property type="evidence" value="ECO:0007669"/>
    <property type="project" value="InterPro"/>
</dbReference>
<dbReference type="PROSITE" id="PS51375">
    <property type="entry name" value="PPR"/>
    <property type="match status" value="7"/>
</dbReference>
<organism evidence="4 5">
    <name type="scientific">Ficus carica</name>
    <name type="common">Common fig</name>
    <dbReference type="NCBI Taxonomy" id="3494"/>
    <lineage>
        <taxon>Eukaryota</taxon>
        <taxon>Viridiplantae</taxon>
        <taxon>Streptophyta</taxon>
        <taxon>Embryophyta</taxon>
        <taxon>Tracheophyta</taxon>
        <taxon>Spermatophyta</taxon>
        <taxon>Magnoliopsida</taxon>
        <taxon>eudicotyledons</taxon>
        <taxon>Gunneridae</taxon>
        <taxon>Pentapetalae</taxon>
        <taxon>rosids</taxon>
        <taxon>fabids</taxon>
        <taxon>Rosales</taxon>
        <taxon>Moraceae</taxon>
        <taxon>Ficeae</taxon>
        <taxon>Ficus</taxon>
    </lineage>
</organism>
<dbReference type="FunFam" id="1.25.40.10:FF:000627">
    <property type="entry name" value="Pentatricopeptide repeat-containing protein"/>
    <property type="match status" value="1"/>
</dbReference>
<evidence type="ECO:0000313" key="5">
    <source>
        <dbReference type="Proteomes" id="UP001187192"/>
    </source>
</evidence>
<gene>
    <name evidence="4" type="ORF">TIFTF001_014577</name>
</gene>
<dbReference type="Pfam" id="PF20431">
    <property type="entry name" value="E_motif"/>
    <property type="match status" value="1"/>
</dbReference>
<dbReference type="GO" id="GO:0009451">
    <property type="term" value="P:RNA modification"/>
    <property type="evidence" value="ECO:0007669"/>
    <property type="project" value="InterPro"/>
</dbReference>
<proteinExistence type="predicted"/>
<dbReference type="Gene3D" id="1.25.40.10">
    <property type="entry name" value="Tetratricopeptide repeat domain"/>
    <property type="match status" value="4"/>
</dbReference>
<dbReference type="PROSITE" id="PS50166">
    <property type="entry name" value="IMPORTIN_B_NT"/>
    <property type="match status" value="1"/>
</dbReference>
<feature type="repeat" description="PPR" evidence="2">
    <location>
        <begin position="291"/>
        <end position="325"/>
    </location>
</feature>
<feature type="repeat" description="PPR" evidence="2">
    <location>
        <begin position="463"/>
        <end position="493"/>
    </location>
</feature>
<dbReference type="InterPro" id="IPR046848">
    <property type="entry name" value="E_motif"/>
</dbReference>
<keyword evidence="5" id="KW-1185">Reference proteome</keyword>
<name>A0AA88ARI0_FICCA</name>
<feature type="domain" description="Importin N-terminal" evidence="3">
    <location>
        <begin position="1"/>
        <end position="55"/>
    </location>
</feature>
<feature type="repeat" description="PPR" evidence="2">
    <location>
        <begin position="155"/>
        <end position="189"/>
    </location>
</feature>
<dbReference type="FunFam" id="1.25.40.10:FF:000393">
    <property type="entry name" value="Pentatricopeptide repeat-containing protein At1g20230"/>
    <property type="match status" value="1"/>
</dbReference>
<dbReference type="GO" id="GO:0031267">
    <property type="term" value="F:small GTPase binding"/>
    <property type="evidence" value="ECO:0007669"/>
    <property type="project" value="InterPro"/>
</dbReference>
<dbReference type="InterPro" id="IPR001494">
    <property type="entry name" value="Importin-beta_N"/>
</dbReference>
<dbReference type="PANTHER" id="PTHR47926:SF375">
    <property type="entry name" value="PENTATRICOPEPTIDE REPEAT-CONTAINING PROTEIN"/>
    <property type="match status" value="1"/>
</dbReference>
<feature type="repeat" description="PPR" evidence="2">
    <location>
        <begin position="225"/>
        <end position="255"/>
    </location>
</feature>
<sequence>MPSSSSPFNLRGLSISQIQKFIPKRWKEEKFDKSSAFVSERKTGIDGSMIDSLITSIKHLTSQGHLPKAFKTLSLVQRHASATGSYDIVLQPVSCLLASCINLKSLAQGKQLHACVIVLGFERHPVMVPKLVNFYSSFNLLADAHVVTENSNILHPLPWNLLVFSYVKNGFFGEALSAYKQMVNRGIRPDNFTYPAVLKACGEKLDLAFGREVHKSIENRPLRWSLFVHNALVAMYGKFGLLDVARDLFDKMPERDAISWNTIISSYAFKGRWKEAFEVFESMRAEGSEVNIITWNTIAGGCLRIGNFVQALELLSQMRACGIQLDSVGLIIGLGACSHMGVIKLGKEIHGFAVRTGIYELDNFKNALITMYSRCKDLRHAYTMFQLVEDKNIITWNSMLSGYTRMDRAEEASFFFREMLLSGIKPNCVTIASILPLCARVANLQHGKEFHCYIIKREGFGDHLLLWNAIVDMYARSGKVLEAKRVFDSLPKRDEVTYTSMIAGYGMQGEGKAALKLFEVMNRLQIKPDHITMVAVLSACSHSGLLIQGKMLFEQMSSVYGISPRLEHYACMVDLFGRAGLLNTAKNTITRMPYKPTPAMWATLIGACRIHRNLEIGEWAAENLLEMRPKHSGYYVLISNMYAAAERWNKLARVRTFMRDLGVRKPPGCAWVDAGNGFSPFLVSDTSNPHAHDIYSLLDGLTEVMKDYGYAALEGLGPGEDAFEE</sequence>
<dbReference type="GO" id="GO:0006886">
    <property type="term" value="P:intracellular protein transport"/>
    <property type="evidence" value="ECO:0007669"/>
    <property type="project" value="InterPro"/>
</dbReference>
<dbReference type="AlphaFoldDB" id="A0AA88ARI0"/>
<dbReference type="Pfam" id="PF01535">
    <property type="entry name" value="PPR"/>
    <property type="match status" value="2"/>
</dbReference>
<accession>A0AA88ARI0</accession>
<dbReference type="InterPro" id="IPR011990">
    <property type="entry name" value="TPR-like_helical_dom_sf"/>
</dbReference>
<dbReference type="Proteomes" id="UP001187192">
    <property type="component" value="Unassembled WGS sequence"/>
</dbReference>
<feature type="repeat" description="PPR" evidence="2">
    <location>
        <begin position="494"/>
        <end position="528"/>
    </location>
</feature>
<keyword evidence="1" id="KW-0677">Repeat</keyword>
<feature type="repeat" description="PPR" evidence="2">
    <location>
        <begin position="256"/>
        <end position="290"/>
    </location>
</feature>
<evidence type="ECO:0000256" key="1">
    <source>
        <dbReference type="ARBA" id="ARBA00022737"/>
    </source>
</evidence>
<dbReference type="FunFam" id="1.25.40.10:FF:000637">
    <property type="entry name" value="Pentatricopeptide repeat-containing protein"/>
    <property type="match status" value="1"/>
</dbReference>
<dbReference type="NCBIfam" id="TIGR00756">
    <property type="entry name" value="PPR"/>
    <property type="match status" value="6"/>
</dbReference>
<dbReference type="InterPro" id="IPR046960">
    <property type="entry name" value="PPR_At4g14850-like_plant"/>
</dbReference>
<evidence type="ECO:0000313" key="4">
    <source>
        <dbReference type="EMBL" id="GMN45381.1"/>
    </source>
</evidence>
<evidence type="ECO:0000256" key="2">
    <source>
        <dbReference type="PROSITE-ProRule" id="PRU00708"/>
    </source>
</evidence>
<feature type="repeat" description="PPR" evidence="2">
    <location>
        <begin position="392"/>
        <end position="426"/>
    </location>
</feature>
<dbReference type="EMBL" id="BTGU01000020">
    <property type="protein sequence ID" value="GMN45381.1"/>
    <property type="molecule type" value="Genomic_DNA"/>
</dbReference>
<dbReference type="Pfam" id="PF13041">
    <property type="entry name" value="PPR_2"/>
    <property type="match status" value="4"/>
</dbReference>
<reference evidence="4" key="1">
    <citation type="submission" date="2023-07" db="EMBL/GenBank/DDBJ databases">
        <title>draft genome sequence of fig (Ficus carica).</title>
        <authorList>
            <person name="Takahashi T."/>
            <person name="Nishimura K."/>
        </authorList>
    </citation>
    <scope>NUCLEOTIDE SEQUENCE</scope>
</reference>
<dbReference type="SUPFAM" id="SSF48452">
    <property type="entry name" value="TPR-like"/>
    <property type="match status" value="1"/>
</dbReference>
<comment type="caution">
    <text evidence="4">The sequence shown here is derived from an EMBL/GenBank/DDBJ whole genome shotgun (WGS) entry which is preliminary data.</text>
</comment>
<dbReference type="PANTHER" id="PTHR47926">
    <property type="entry name" value="PENTATRICOPEPTIDE REPEAT-CONTAINING PROTEIN"/>
    <property type="match status" value="1"/>
</dbReference>